<dbReference type="RefSeq" id="XP_013326796.1">
    <property type="nucleotide sequence ID" value="XM_013471342.1"/>
</dbReference>
<dbReference type="GO" id="GO:1990811">
    <property type="term" value="C:MWP complex"/>
    <property type="evidence" value="ECO:0007669"/>
    <property type="project" value="TreeGrafter"/>
</dbReference>
<keyword evidence="2" id="KW-1185">Reference proteome</keyword>
<accession>A0A0F4YPM2</accession>
<dbReference type="InterPro" id="IPR011044">
    <property type="entry name" value="Quino_amine_DH_bsu"/>
</dbReference>
<evidence type="ECO:0000313" key="1">
    <source>
        <dbReference type="EMBL" id="KKA20184.1"/>
    </source>
</evidence>
<dbReference type="SUPFAM" id="SSF50969">
    <property type="entry name" value="YVTN repeat-like/Quinoprotein amine dehydrogenase"/>
    <property type="match status" value="1"/>
</dbReference>
<dbReference type="STRING" id="1408163.A0A0F4YPM2"/>
<dbReference type="PANTHER" id="PTHR16220">
    <property type="entry name" value="WD REPEAT PROTEIN 8-RELATED"/>
    <property type="match status" value="1"/>
</dbReference>
<sequence length="495" mass="55490">MGLRVSSLIAVSRHGDYVVRANGKELSVHTAAEFEGSRILHCTRLKEPLASQLKFLKISSPDTSDDDNDNTLDLVPRQRLLCSSDNRVSVWEINSMEWAADIENIDPTIMHVDFGARDDEVIVFHSWNSKVTIFSLDSGRSQVIKSPKFCNPNGYSYRPRTRQLAILLKPETSDLLTLHEIQTYELITRVTLPTVDAQGVRWSPDGKWIAVWEAASAGTKVLIYTADGQLFRAYTGLSEGDDTYDLGVRTIEWSPVANSNRSSKFLAVGKFDGTVDLLNSRTVRERHHHTSGLQTKLSQFSCTTSLFHTLNVDNYSPAIWRERLDGSLEYTEASPSSAFTTTSESSGLPRGVSMIQFSYNGELLATLDQSQPNIVWIWCLTSPVRLESVLVHEHIVRQFSWHPSEHELLVTTNNSAMAAVHLWSRNRNPIIAAVPVARNDAGRYEITWFGSVRGEPSMFWFSTPDDAVLGYITLQDGHSQFNVLHSVSRSGDIMQ</sequence>
<dbReference type="PANTHER" id="PTHR16220:SF0">
    <property type="entry name" value="WD REPEAT-CONTAINING PROTEIN WRAP73"/>
    <property type="match status" value="1"/>
</dbReference>
<dbReference type="InterPro" id="IPR015943">
    <property type="entry name" value="WD40/YVTN_repeat-like_dom_sf"/>
</dbReference>
<reference evidence="1 2" key="1">
    <citation type="submission" date="2015-04" db="EMBL/GenBank/DDBJ databases">
        <authorList>
            <person name="Heijne W.H."/>
            <person name="Fedorova N.D."/>
            <person name="Nierman W.C."/>
            <person name="Vollebregt A.W."/>
            <person name="Zhao Z."/>
            <person name="Wu L."/>
            <person name="Kumar M."/>
            <person name="Stam H."/>
            <person name="van den Berg M.A."/>
            <person name="Pel H.J."/>
        </authorList>
    </citation>
    <scope>NUCLEOTIDE SEQUENCE [LARGE SCALE GENOMIC DNA]</scope>
    <source>
        <strain evidence="1 2">CBS 393.64</strain>
    </source>
</reference>
<organism evidence="1 2">
    <name type="scientific">Rasamsonia emersonii (strain ATCC 16479 / CBS 393.64 / IMI 116815)</name>
    <dbReference type="NCBI Taxonomy" id="1408163"/>
    <lineage>
        <taxon>Eukaryota</taxon>
        <taxon>Fungi</taxon>
        <taxon>Dikarya</taxon>
        <taxon>Ascomycota</taxon>
        <taxon>Pezizomycotina</taxon>
        <taxon>Eurotiomycetes</taxon>
        <taxon>Eurotiomycetidae</taxon>
        <taxon>Eurotiales</taxon>
        <taxon>Trichocomaceae</taxon>
        <taxon>Rasamsonia</taxon>
    </lineage>
</organism>
<dbReference type="Gene3D" id="2.130.10.10">
    <property type="entry name" value="YVTN repeat-like/Quinoprotein amine dehydrogenase"/>
    <property type="match status" value="2"/>
</dbReference>
<dbReference type="GO" id="GO:1990810">
    <property type="term" value="P:microtubule anchoring at mitotic spindle pole body"/>
    <property type="evidence" value="ECO:0007669"/>
    <property type="project" value="TreeGrafter"/>
</dbReference>
<dbReference type="Proteomes" id="UP000053958">
    <property type="component" value="Unassembled WGS sequence"/>
</dbReference>
<gene>
    <name evidence="1" type="ORF">T310_5796</name>
</gene>
<name>A0A0F4YPM2_RASE3</name>
<dbReference type="GO" id="GO:0005815">
    <property type="term" value="C:microtubule organizing center"/>
    <property type="evidence" value="ECO:0007669"/>
    <property type="project" value="TreeGrafter"/>
</dbReference>
<dbReference type="OrthoDB" id="308690at2759"/>
<comment type="caution">
    <text evidence="1">The sequence shown here is derived from an EMBL/GenBank/DDBJ whole genome shotgun (WGS) entry which is preliminary data.</text>
</comment>
<dbReference type="EMBL" id="LASV01000282">
    <property type="protein sequence ID" value="KKA20184.1"/>
    <property type="molecule type" value="Genomic_DNA"/>
</dbReference>
<dbReference type="InterPro" id="IPR052778">
    <property type="entry name" value="Centrosome-WD_assoc"/>
</dbReference>
<protein>
    <submittedName>
        <fullName evidence="1">WD40 domain protein</fullName>
    </submittedName>
</protein>
<dbReference type="GeneID" id="25318136"/>
<dbReference type="AlphaFoldDB" id="A0A0F4YPM2"/>
<evidence type="ECO:0000313" key="2">
    <source>
        <dbReference type="Proteomes" id="UP000053958"/>
    </source>
</evidence>
<proteinExistence type="predicted"/>